<accession>A0ABD2ZRK5</accession>
<proteinExistence type="predicted"/>
<dbReference type="PANTHER" id="PTHR33621">
    <property type="entry name" value="ASPARTIC/GLUTAMIC ACID-RICH PROTEIN"/>
    <property type="match status" value="1"/>
</dbReference>
<feature type="compositionally biased region" description="Polar residues" evidence="1">
    <location>
        <begin position="275"/>
        <end position="284"/>
    </location>
</feature>
<feature type="compositionally biased region" description="Acidic residues" evidence="1">
    <location>
        <begin position="294"/>
        <end position="306"/>
    </location>
</feature>
<evidence type="ECO:0000313" key="3">
    <source>
        <dbReference type="Proteomes" id="UP001630127"/>
    </source>
</evidence>
<dbReference type="PANTHER" id="PTHR33621:SF2">
    <property type="entry name" value="RIBOSOMAL L1 DOMAIN-CONTAINING PROTEIN"/>
    <property type="match status" value="1"/>
</dbReference>
<feature type="region of interest" description="Disordered" evidence="1">
    <location>
        <begin position="275"/>
        <end position="310"/>
    </location>
</feature>
<reference evidence="2 3" key="1">
    <citation type="submission" date="2024-11" db="EMBL/GenBank/DDBJ databases">
        <title>A near-complete genome assembly of Cinchona calisaya.</title>
        <authorList>
            <person name="Lian D.C."/>
            <person name="Zhao X.W."/>
            <person name="Wei L."/>
        </authorList>
    </citation>
    <scope>NUCLEOTIDE SEQUENCE [LARGE SCALE GENOMIC DNA]</scope>
    <source>
        <tissue evidence="2">Nenye</tissue>
    </source>
</reference>
<sequence length="622" mass="68303">MDFHSLTRRQLQALCKKNKIPANITNLAMADALTALPTVEGIEDLSSNESPGKSLVSSSISVSRTTRRKTTTVKQDESESLHTSTRTRRTETPSSDNGRKASISSSACRKMETQFNEIEEEEEEKENFSETPAIVPASRQRRRKDGTTTLKHAYSTRRSARLAENNNNMSTVKVMKEEEGSQILFSNDSGETLDMNVKEQECPADDAAKEDLIENGEEQDTNQEVAAEDVSQVIDHNDGDDDVVSTENITRLKMSEEEELLLEESNKDMGLLSNNMNDASSSSFEDGKKLNSENEMESEDCPVDDEKDTRQSSEYLLEVLNINYGAVEGSGEYESDLFVPKAAEDITFTTPALEEDIISSVSGKEAFVDGLAEKLIAMELKITTTSAADGEKTCSSSSEDFQVEASIHTDDGGVTYTLKQLSHDELVFDSDLKNDDVLEFEESSSSMKQQEEGANAIDDCPLANCNVKTAAAAAGEGQSPWEKLTEVVVAVPATASILTPMKESPIPMKTASPLKKSVSKKTPSTAVAKRMMTTQVSDDKENHNIGNTGTNLIFGKEEEKKEKKQSHGGEKPLDEQSLRQLLKMLKEKLQISKQININDDNKKAASTARPALQALSENSRLD</sequence>
<evidence type="ECO:0000256" key="1">
    <source>
        <dbReference type="SAM" id="MobiDB-lite"/>
    </source>
</evidence>
<dbReference type="Proteomes" id="UP001630127">
    <property type="component" value="Unassembled WGS sequence"/>
</dbReference>
<organism evidence="2 3">
    <name type="scientific">Cinchona calisaya</name>
    <dbReference type="NCBI Taxonomy" id="153742"/>
    <lineage>
        <taxon>Eukaryota</taxon>
        <taxon>Viridiplantae</taxon>
        <taxon>Streptophyta</taxon>
        <taxon>Embryophyta</taxon>
        <taxon>Tracheophyta</taxon>
        <taxon>Spermatophyta</taxon>
        <taxon>Magnoliopsida</taxon>
        <taxon>eudicotyledons</taxon>
        <taxon>Gunneridae</taxon>
        <taxon>Pentapetalae</taxon>
        <taxon>asterids</taxon>
        <taxon>lamiids</taxon>
        <taxon>Gentianales</taxon>
        <taxon>Rubiaceae</taxon>
        <taxon>Cinchonoideae</taxon>
        <taxon>Cinchoneae</taxon>
        <taxon>Cinchona</taxon>
    </lineage>
</organism>
<feature type="region of interest" description="Disordered" evidence="1">
    <location>
        <begin position="44"/>
        <end position="149"/>
    </location>
</feature>
<comment type="caution">
    <text evidence="2">The sequence shown here is derived from an EMBL/GenBank/DDBJ whole genome shotgun (WGS) entry which is preliminary data.</text>
</comment>
<feature type="region of interest" description="Disordered" evidence="1">
    <location>
        <begin position="555"/>
        <end position="578"/>
    </location>
</feature>
<feature type="compositionally biased region" description="Basic and acidic residues" evidence="1">
    <location>
        <begin position="555"/>
        <end position="577"/>
    </location>
</feature>
<name>A0ABD2ZRK5_9GENT</name>
<protein>
    <submittedName>
        <fullName evidence="2">Uncharacterized protein</fullName>
    </submittedName>
</protein>
<evidence type="ECO:0000313" key="2">
    <source>
        <dbReference type="EMBL" id="KAL3521749.1"/>
    </source>
</evidence>
<feature type="region of interest" description="Disordered" evidence="1">
    <location>
        <begin position="593"/>
        <end position="622"/>
    </location>
</feature>
<feature type="compositionally biased region" description="Low complexity" evidence="1">
    <location>
        <begin position="53"/>
        <end position="64"/>
    </location>
</feature>
<dbReference type="EMBL" id="JBJUIK010000008">
    <property type="protein sequence ID" value="KAL3521749.1"/>
    <property type="molecule type" value="Genomic_DNA"/>
</dbReference>
<dbReference type="AlphaFoldDB" id="A0ABD2ZRK5"/>
<gene>
    <name evidence="2" type="ORF">ACH5RR_019898</name>
</gene>
<keyword evidence="3" id="KW-1185">Reference proteome</keyword>